<gene>
    <name evidence="1" type="ORF">S01H4_28784</name>
</gene>
<organism evidence="1">
    <name type="scientific">marine sediment metagenome</name>
    <dbReference type="NCBI Taxonomy" id="412755"/>
    <lineage>
        <taxon>unclassified sequences</taxon>
        <taxon>metagenomes</taxon>
        <taxon>ecological metagenomes</taxon>
    </lineage>
</organism>
<dbReference type="EMBL" id="BART01014419">
    <property type="protein sequence ID" value="GAG88319.1"/>
    <property type="molecule type" value="Genomic_DNA"/>
</dbReference>
<comment type="caution">
    <text evidence="1">The sequence shown here is derived from an EMBL/GenBank/DDBJ whole genome shotgun (WGS) entry which is preliminary data.</text>
</comment>
<sequence>MFILPKNKDNCDWFSNGGRFDFKGDNRIVGCSQIPYDMGRRFIRFNFGLFKQNYEYRDFRKDVK</sequence>
<name>X1AYL1_9ZZZZ</name>
<accession>X1AYL1</accession>
<dbReference type="AlphaFoldDB" id="X1AYL1"/>
<evidence type="ECO:0000313" key="1">
    <source>
        <dbReference type="EMBL" id="GAG88319.1"/>
    </source>
</evidence>
<protein>
    <submittedName>
        <fullName evidence="1">Uncharacterized protein</fullName>
    </submittedName>
</protein>
<reference evidence="1" key="1">
    <citation type="journal article" date="2014" name="Front. Microbiol.">
        <title>High frequency of phylogenetically diverse reductive dehalogenase-homologous genes in deep subseafloor sedimentary metagenomes.</title>
        <authorList>
            <person name="Kawai M."/>
            <person name="Futagami T."/>
            <person name="Toyoda A."/>
            <person name="Takaki Y."/>
            <person name="Nishi S."/>
            <person name="Hori S."/>
            <person name="Arai W."/>
            <person name="Tsubouchi T."/>
            <person name="Morono Y."/>
            <person name="Uchiyama I."/>
            <person name="Ito T."/>
            <person name="Fujiyama A."/>
            <person name="Inagaki F."/>
            <person name="Takami H."/>
        </authorList>
    </citation>
    <scope>NUCLEOTIDE SEQUENCE</scope>
    <source>
        <strain evidence="1">Expedition CK06-06</strain>
    </source>
</reference>
<proteinExistence type="predicted"/>